<dbReference type="InterPro" id="IPR044926">
    <property type="entry name" value="RGS_subdomain_2"/>
</dbReference>
<feature type="region of interest" description="Disordered" evidence="1">
    <location>
        <begin position="38"/>
        <end position="164"/>
    </location>
</feature>
<gene>
    <name evidence="3" type="ORF">GHT07_17570</name>
</gene>
<feature type="region of interest" description="Disordered" evidence="1">
    <location>
        <begin position="1009"/>
        <end position="1036"/>
    </location>
</feature>
<feature type="compositionally biased region" description="Polar residues" evidence="1">
    <location>
        <begin position="1327"/>
        <end position="1339"/>
    </location>
</feature>
<feature type="compositionally biased region" description="Basic and acidic residues" evidence="1">
    <location>
        <begin position="1317"/>
        <end position="1326"/>
    </location>
</feature>
<proteinExistence type="predicted"/>
<evidence type="ECO:0000259" key="2">
    <source>
        <dbReference type="PROSITE" id="PS50132"/>
    </source>
</evidence>
<feature type="compositionally biased region" description="Polar residues" evidence="1">
    <location>
        <begin position="56"/>
        <end position="77"/>
    </location>
</feature>
<dbReference type="InterPro" id="IPR016137">
    <property type="entry name" value="RGS"/>
</dbReference>
<feature type="domain" description="RGS" evidence="2">
    <location>
        <begin position="898"/>
        <end position="1001"/>
    </location>
</feature>
<dbReference type="Gene3D" id="1.10.167.10">
    <property type="entry name" value="Regulator of G-protein Signalling 4, domain 2"/>
    <property type="match status" value="1"/>
</dbReference>
<dbReference type="InterPro" id="IPR036305">
    <property type="entry name" value="RGS_sf"/>
</dbReference>
<protein>
    <recommendedName>
        <fullName evidence="2">RGS domain-containing protein</fullName>
    </recommendedName>
</protein>
<accession>A0A844B2V6</accession>
<comment type="caution">
    <text evidence="3">The sequence shown here is derived from an EMBL/GenBank/DDBJ whole genome shotgun (WGS) entry which is preliminary data.</text>
</comment>
<feature type="region of interest" description="Disordered" evidence="1">
    <location>
        <begin position="1317"/>
        <end position="1385"/>
    </location>
</feature>
<sequence length="1385" mass="149498">MRGTSDVIGALSRTLVGKPNGSSVERIAVWHHSVPEVNPRNSAMEIKRPHTPPPRSRSQAAEPRSSNGAPVSRTQPRPQLPRADVSSPVHTGAGPMTRVRSYMVGAPNLPRLPGPSRWSDSQPEGGHGTGNPDAQPQGSRSRRDESLGGFWTEEDMARNSRLTTQVDPEELFRLPQPSTPAPRTGRIFGKVKTLVSSKGGSKDKPSPGAQVGMLLAGLETRTFGTAGGAFPNRSLNELRESIGGNDAKKRSEFVRLTQEQLNHMRIADLETLHDAAAAECNKPDFDPFVALVRDMAAVTLRNYNPALSPVLQKMIRVVGNPPEVPGEPREATIARLFGEALLFASQQDASQYDPTKPVSQTPYEVVLDSMAYLMTKDVSAEDMRALLHALPPAELMKLANVNDVVGHGTINRADMVKFAGRAAGQAQDGAWRRFSNAVDDAATWRHDPETHRLADAPGLIDNVIKAANELGRFQFLGGKVDGRTYLATQAQLGGVLALLAEADNLSTATKPQLDLFAKALATLQFAGDFGIAAEEARRAQLASVARSAVSGQLINALRDTSDKQPIDIVRAITQAIDQRAASGLKPHTLADELRALTMELPPATRAQLRASMSSDKITRLGAVLTEVARVSQVKEFVALSRELDEIASVLAAVRDAVSPDVNTAAEGRWPAIAKLGDELNPDMRAVLSSFCISVHEGELTVTIAAVPVNFQTAVDAAIRSIKVTEPAAPFALDASQGAVTVNLNATNQAALVDLAGGNPRLLSALSRVLSGPGWEGVDELLETPDTPFRMGRTPVQYLGEPIYTYDVCSDNRGGLIVTRTLSLGQVRKARLLQPGAAQELDVHMMVSPKIVTKVAISATGLANPLGSAQVSSQFSVVEWERDYPRPLTVNEIMAPGTNPALREEFESFVRDAYVGENFDFLAAMNDFDAQPTRAMAKVLEAKFIAQDAPNQVNLNSELRQAIHRALSDPNAKMSAGDLVAVFAPARHEITKLLEVNQFDKFRNRIAPMRRPTPDAAVASAAEIPQEAGESNEQPDRTRVLVGNYVGALTRPLLTQSNVDTNISRIIRSMPKDPESYWGNLNEHVISIVRTLDPTQIASLLINLSESTYRPYAGHVELLRKAAQDRLNETNERVSRMTPEGILAESAKRLPSAQLQTWFESGRITAYELFTALKEATAAELRTAAQTRTGNGQFQLIARRVIQAQTRELDSARVELVAAFARQARLDAPVNDASLPHLAELAKRLVGYTALVIKLGDPSAGADREIERERGLLAARLTTAMENPAPGLTSSEVSNHRDALDTLGVSTAVRAAAVGKLRARETAERSRLPSQGSQRASQTRIPPRPPPRLSLTQGEPLPPPEMSPTGGQIPPPPDDDIPPPPDDPHA</sequence>
<keyword evidence="4" id="KW-1185">Reference proteome</keyword>
<reference evidence="3 4" key="1">
    <citation type="submission" date="2019-11" db="EMBL/GenBank/DDBJ databases">
        <title>Caenimonas koreensis gen. nov., sp. nov., isolated from activated sludge.</title>
        <authorList>
            <person name="Seung H.R."/>
        </authorList>
    </citation>
    <scope>NUCLEOTIDE SEQUENCE [LARGE SCALE GENOMIC DNA]</scope>
    <source>
        <strain evidence="3 4">EMB320</strain>
    </source>
</reference>
<evidence type="ECO:0000313" key="4">
    <source>
        <dbReference type="Proteomes" id="UP000487350"/>
    </source>
</evidence>
<dbReference type="EMBL" id="WJBU01000019">
    <property type="protein sequence ID" value="MRD49088.1"/>
    <property type="molecule type" value="Genomic_DNA"/>
</dbReference>
<dbReference type="OrthoDB" id="9846565at2"/>
<dbReference type="SUPFAM" id="SSF48097">
    <property type="entry name" value="Regulator of G-protein signaling, RGS"/>
    <property type="match status" value="1"/>
</dbReference>
<evidence type="ECO:0000256" key="1">
    <source>
        <dbReference type="SAM" id="MobiDB-lite"/>
    </source>
</evidence>
<dbReference type="PROSITE" id="PS50132">
    <property type="entry name" value="RGS"/>
    <property type="match status" value="1"/>
</dbReference>
<dbReference type="Proteomes" id="UP000487350">
    <property type="component" value="Unassembled WGS sequence"/>
</dbReference>
<organism evidence="3 4">
    <name type="scientific">Caenimonas koreensis DSM 17982</name>
    <dbReference type="NCBI Taxonomy" id="1121255"/>
    <lineage>
        <taxon>Bacteria</taxon>
        <taxon>Pseudomonadati</taxon>
        <taxon>Pseudomonadota</taxon>
        <taxon>Betaproteobacteria</taxon>
        <taxon>Burkholderiales</taxon>
        <taxon>Comamonadaceae</taxon>
        <taxon>Caenimonas</taxon>
    </lineage>
</organism>
<name>A0A844B2V6_9BURK</name>
<evidence type="ECO:0000313" key="3">
    <source>
        <dbReference type="EMBL" id="MRD49088.1"/>
    </source>
</evidence>
<dbReference type="PANTHER" id="PTHR10845:SF192">
    <property type="entry name" value="DOUBLE HIT, ISOFORM B"/>
    <property type="match status" value="1"/>
</dbReference>
<dbReference type="PANTHER" id="PTHR10845">
    <property type="entry name" value="REGULATOR OF G PROTEIN SIGNALING"/>
    <property type="match status" value="1"/>
</dbReference>
<dbReference type="Pfam" id="PF00615">
    <property type="entry name" value="RGS"/>
    <property type="match status" value="1"/>
</dbReference>